<comment type="caution">
    <text evidence="1">The sequence shown here is derived from an EMBL/GenBank/DDBJ whole genome shotgun (WGS) entry which is preliminary data.</text>
</comment>
<evidence type="ECO:0000313" key="1">
    <source>
        <dbReference type="EMBL" id="EGL82077.1"/>
    </source>
</evidence>
<evidence type="ECO:0000313" key="2">
    <source>
        <dbReference type="Proteomes" id="UP000010716"/>
    </source>
</evidence>
<name>F5L9D5_CALTT</name>
<dbReference type="EMBL" id="AFCE01000156">
    <property type="protein sequence ID" value="EGL82077.1"/>
    <property type="molecule type" value="Genomic_DNA"/>
</dbReference>
<proteinExistence type="predicted"/>
<gene>
    <name evidence="1" type="ORF">CathTA2_2440</name>
</gene>
<dbReference type="AlphaFoldDB" id="F5L9D5"/>
<reference evidence="1 2" key="1">
    <citation type="journal article" date="2011" name="J. Bacteriol.">
        <title>Draft genome sequence of the thermoalkaliphilic Caldalkalibacillus thermarum strain TA2.A1.</title>
        <authorList>
            <person name="Kalamorz F."/>
            <person name="Keis S."/>
            <person name="McMillan D.G."/>
            <person name="Olsson K."/>
            <person name="Stanton J.A."/>
            <person name="Stockwell P."/>
            <person name="Black M.A."/>
            <person name="Klingeman D.M."/>
            <person name="Land M.L."/>
            <person name="Han C.S."/>
            <person name="Martin S.L."/>
            <person name="Becher S.A."/>
            <person name="Peddie C.J."/>
            <person name="Morgan H.W."/>
            <person name="Matthies D."/>
            <person name="Preiss L."/>
            <person name="Meier T."/>
            <person name="Brown S.D."/>
            <person name="Cook G.M."/>
        </authorList>
    </citation>
    <scope>NUCLEOTIDE SEQUENCE [LARGE SCALE GENOMIC DNA]</scope>
    <source>
        <strain evidence="1 2">TA2.A1</strain>
    </source>
</reference>
<accession>F5L9D5</accession>
<dbReference type="Proteomes" id="UP000010716">
    <property type="component" value="Unassembled WGS sequence"/>
</dbReference>
<protein>
    <submittedName>
        <fullName evidence="1">Uncharacterized protein</fullName>
    </submittedName>
</protein>
<organism evidence="1 2">
    <name type="scientific">Caldalkalibacillus thermarum (strain TA2.A1)</name>
    <dbReference type="NCBI Taxonomy" id="986075"/>
    <lineage>
        <taxon>Bacteria</taxon>
        <taxon>Bacillati</taxon>
        <taxon>Bacillota</taxon>
        <taxon>Bacilli</taxon>
        <taxon>Bacillales</taxon>
        <taxon>Bacillaceae</taxon>
        <taxon>Caldalkalibacillus</taxon>
    </lineage>
</organism>
<sequence length="97" mass="11313">MSEQSAIAWIEKAYMTQRRRNIYIACEDLDFTWDESQVMAVRLLYENGGNEDEIASDPGIQRDPYEVKVLIIDLERKGIIKRREGCPCNSSRCREPQ</sequence>